<dbReference type="GO" id="GO:0005886">
    <property type="term" value="C:plasma membrane"/>
    <property type="evidence" value="ECO:0007669"/>
    <property type="project" value="UniProtKB-SubCell"/>
</dbReference>
<evidence type="ECO:0000313" key="16">
    <source>
        <dbReference type="Proteomes" id="UP000261340"/>
    </source>
</evidence>
<evidence type="ECO:0000256" key="7">
    <source>
        <dbReference type="ARBA" id="ARBA00022989"/>
    </source>
</evidence>
<sequence>MAGCRLELLVVLSWTLLLVSVRGWERINETQLRSLYETETGEPLEPTGKQSGLDHGETKILEDAVIEAEGVSTSENFDPDVDYDDLDIDDYGPTNFASSTDGGFQVKFEDEPPKSWLGSCNPVASDLEVVCSETGFQITLPTGQLSEVKVFGSEDRLLPIVDAPESCGYEVDLLTNILTVPFSGCNVEQHTDGFSLQLLYIDTLGQKRVSTTSCQKFEPDMSPRASGDPMMCIKLTREPLGQVPLESELVTCGHKRISISDCQAMGCCVDLRTLVCYYPLEECTVDQHFVFAIRHNSASIPVDPTKLVIPGNPQCKPVIVNNRVAIFKFKITECGTHSYDVGELKIYLAEVQSIVHALNLKYGVITRTDPLRLVNYCRYNRWGTAQSMASVGYMVKSPPSSMPSSVTSNSLYGVELRIAKDETYSGFYDHHHQPLGLLLGRPVYLELRLSSPKMDAVILVNYCLAYPRSARNALVLIYEGCANPHDPHVSILKVSNLLGENNERRFIVITMLPPSPYAYLHENITFMMVWIGPETC</sequence>
<dbReference type="AlphaFoldDB" id="A0A3Q0TE75"/>
<keyword evidence="2" id="KW-1003">Cell membrane</keyword>
<evidence type="ECO:0000256" key="2">
    <source>
        <dbReference type="ARBA" id="ARBA00022475"/>
    </source>
</evidence>
<evidence type="ECO:0000256" key="13">
    <source>
        <dbReference type="SAM" id="SignalP"/>
    </source>
</evidence>
<keyword evidence="4" id="KW-0272">Extracellular matrix</keyword>
<dbReference type="InterPro" id="IPR044913">
    <property type="entry name" value="P_trefoil_dom_sf"/>
</dbReference>
<keyword evidence="13" id="KW-0732">Signal</keyword>
<evidence type="ECO:0000256" key="6">
    <source>
        <dbReference type="ARBA" id="ARBA00022692"/>
    </source>
</evidence>
<keyword evidence="3" id="KW-0964">Secreted</keyword>
<dbReference type="Pfam" id="PF00100">
    <property type="entry name" value="Zona_pellucida"/>
    <property type="match status" value="1"/>
</dbReference>
<dbReference type="InterPro" id="IPR051148">
    <property type="entry name" value="Zona_Pellucida_Domain_gp"/>
</dbReference>
<evidence type="ECO:0000259" key="14">
    <source>
        <dbReference type="PROSITE" id="PS51034"/>
    </source>
</evidence>
<feature type="chain" id="PRO_5018722895" description="ZP domain-containing protein" evidence="13">
    <location>
        <begin position="24"/>
        <end position="536"/>
    </location>
</feature>
<reference evidence="15" key="2">
    <citation type="submission" date="2025-09" db="UniProtKB">
        <authorList>
            <consortium name="Ensembl"/>
        </authorList>
    </citation>
    <scope>IDENTIFICATION</scope>
</reference>
<dbReference type="InterPro" id="IPR055355">
    <property type="entry name" value="ZP-C"/>
</dbReference>
<dbReference type="Pfam" id="PF23344">
    <property type="entry name" value="ZP-N"/>
    <property type="match status" value="1"/>
</dbReference>
<evidence type="ECO:0000256" key="11">
    <source>
        <dbReference type="ARBA" id="ARBA00023279"/>
    </source>
</evidence>
<evidence type="ECO:0000256" key="8">
    <source>
        <dbReference type="ARBA" id="ARBA00023136"/>
    </source>
</evidence>
<feature type="domain" description="ZP" evidence="14">
    <location>
        <begin position="282"/>
        <end position="536"/>
    </location>
</feature>
<dbReference type="Proteomes" id="UP000261340">
    <property type="component" value="Unplaced"/>
</dbReference>
<keyword evidence="11" id="KW-0278">Fertilization</keyword>
<keyword evidence="5" id="KW-0165">Cleavage on pair of basic residues</keyword>
<evidence type="ECO:0000256" key="12">
    <source>
        <dbReference type="ARBA" id="ARBA00024183"/>
    </source>
</evidence>
<keyword evidence="10" id="KW-0325">Glycoprotein</keyword>
<dbReference type="SUPFAM" id="SSF57492">
    <property type="entry name" value="Trefoil"/>
    <property type="match status" value="1"/>
</dbReference>
<dbReference type="PROSITE" id="PS51034">
    <property type="entry name" value="ZP_2"/>
    <property type="match status" value="1"/>
</dbReference>
<dbReference type="GO" id="GO:0035805">
    <property type="term" value="C:egg coat"/>
    <property type="evidence" value="ECO:0007669"/>
    <property type="project" value="UniProtKB-SubCell"/>
</dbReference>
<dbReference type="InterPro" id="IPR055356">
    <property type="entry name" value="ZP-N"/>
</dbReference>
<feature type="signal peptide" evidence="13">
    <location>
        <begin position="1"/>
        <end position="23"/>
    </location>
</feature>
<dbReference type="Gene3D" id="2.60.40.3210">
    <property type="entry name" value="Zona pellucida, ZP-N domain"/>
    <property type="match status" value="1"/>
</dbReference>
<evidence type="ECO:0000256" key="3">
    <source>
        <dbReference type="ARBA" id="ARBA00022525"/>
    </source>
</evidence>
<keyword evidence="7" id="KW-1133">Transmembrane helix</keyword>
<dbReference type="InterPro" id="IPR001507">
    <property type="entry name" value="ZP_dom"/>
</dbReference>
<organism evidence="15 16">
    <name type="scientific">Amphilophus citrinellus</name>
    <name type="common">Midas cichlid</name>
    <name type="synonym">Cichlasoma citrinellum</name>
    <dbReference type="NCBI Taxonomy" id="61819"/>
    <lineage>
        <taxon>Eukaryota</taxon>
        <taxon>Metazoa</taxon>
        <taxon>Chordata</taxon>
        <taxon>Craniata</taxon>
        <taxon>Vertebrata</taxon>
        <taxon>Euteleostomi</taxon>
        <taxon>Actinopterygii</taxon>
        <taxon>Neopterygii</taxon>
        <taxon>Teleostei</taxon>
        <taxon>Neoteleostei</taxon>
        <taxon>Acanthomorphata</taxon>
        <taxon>Ovalentaria</taxon>
        <taxon>Cichlomorphae</taxon>
        <taxon>Cichliformes</taxon>
        <taxon>Cichlidae</taxon>
        <taxon>New World cichlids</taxon>
        <taxon>Cichlasomatinae</taxon>
        <taxon>Heroini</taxon>
        <taxon>Amphilophus</taxon>
    </lineage>
</organism>
<dbReference type="GO" id="GO:0060468">
    <property type="term" value="P:prevention of polyspermy"/>
    <property type="evidence" value="ECO:0007669"/>
    <property type="project" value="TreeGrafter"/>
</dbReference>
<dbReference type="GO" id="GO:0035804">
    <property type="term" value="F:structural constituent of egg coat"/>
    <property type="evidence" value="ECO:0007669"/>
    <property type="project" value="TreeGrafter"/>
</dbReference>
<dbReference type="InterPro" id="IPR042235">
    <property type="entry name" value="ZP-C_dom"/>
</dbReference>
<dbReference type="PANTHER" id="PTHR23343:SF117">
    <property type="entry name" value="ZONA PELLUCIDA SPERM-BINDING PROTEIN 4-LIKE ISOFORM X1"/>
    <property type="match status" value="1"/>
</dbReference>
<dbReference type="GO" id="GO:0007339">
    <property type="term" value="P:binding of sperm to zona pellucida"/>
    <property type="evidence" value="ECO:0007669"/>
    <property type="project" value="TreeGrafter"/>
</dbReference>
<name>A0A3Q0TE75_AMPCI</name>
<dbReference type="STRING" id="61819.ENSACIP00000030442"/>
<dbReference type="GeneTree" id="ENSGT00940000163253"/>
<dbReference type="SMART" id="SM00241">
    <property type="entry name" value="ZP"/>
    <property type="match status" value="1"/>
</dbReference>
<keyword evidence="6" id="KW-0812">Transmembrane</keyword>
<evidence type="ECO:0000256" key="10">
    <source>
        <dbReference type="ARBA" id="ARBA00023180"/>
    </source>
</evidence>
<dbReference type="GO" id="GO:0032190">
    <property type="term" value="F:acrosin binding"/>
    <property type="evidence" value="ECO:0007669"/>
    <property type="project" value="TreeGrafter"/>
</dbReference>
<proteinExistence type="predicted"/>
<comment type="subcellular location">
    <subcellularLocation>
        <location evidence="1">Cell membrane</location>
        <topology evidence="1">Single-pass type I membrane protein</topology>
    </subcellularLocation>
    <subcellularLocation>
        <location evidence="12">Zona pellucida</location>
    </subcellularLocation>
</comment>
<dbReference type="PANTHER" id="PTHR23343">
    <property type="entry name" value="ZONA PELLUCIDA SPERM-BINDING PROTEIN"/>
    <property type="match status" value="1"/>
</dbReference>
<accession>A0A3Q0TE75</accession>
<evidence type="ECO:0000256" key="1">
    <source>
        <dbReference type="ARBA" id="ARBA00004251"/>
    </source>
</evidence>
<evidence type="ECO:0000256" key="4">
    <source>
        <dbReference type="ARBA" id="ARBA00022530"/>
    </source>
</evidence>
<evidence type="ECO:0000256" key="9">
    <source>
        <dbReference type="ARBA" id="ARBA00023157"/>
    </source>
</evidence>
<dbReference type="OMA" id="MGCCVDL"/>
<keyword evidence="8" id="KW-0472">Membrane</keyword>
<dbReference type="Gene3D" id="2.60.40.4100">
    <property type="entry name" value="Zona pellucida, ZP-C domain"/>
    <property type="match status" value="1"/>
</dbReference>
<evidence type="ECO:0000313" key="15">
    <source>
        <dbReference type="Ensembl" id="ENSACIP00000030442.1"/>
    </source>
</evidence>
<dbReference type="Ensembl" id="ENSACIT00000031238.1">
    <property type="protein sequence ID" value="ENSACIP00000030442.1"/>
    <property type="gene ID" value="ENSACIG00000023555.1"/>
</dbReference>
<reference evidence="15" key="1">
    <citation type="submission" date="2025-08" db="UniProtKB">
        <authorList>
            <consortium name="Ensembl"/>
        </authorList>
    </citation>
    <scope>IDENTIFICATION</scope>
</reference>
<evidence type="ECO:0000256" key="5">
    <source>
        <dbReference type="ARBA" id="ARBA00022685"/>
    </source>
</evidence>
<protein>
    <recommendedName>
        <fullName evidence="14">ZP domain-containing protein</fullName>
    </recommendedName>
</protein>
<keyword evidence="16" id="KW-1185">Reference proteome</keyword>
<keyword evidence="9" id="KW-1015">Disulfide bond</keyword>